<organism evidence="1 2">
    <name type="scientific">Bradyrhizobium japonicum</name>
    <dbReference type="NCBI Taxonomy" id="375"/>
    <lineage>
        <taxon>Bacteria</taxon>
        <taxon>Pseudomonadati</taxon>
        <taxon>Pseudomonadota</taxon>
        <taxon>Alphaproteobacteria</taxon>
        <taxon>Hyphomicrobiales</taxon>
        <taxon>Nitrobacteraceae</taxon>
        <taxon>Bradyrhizobium</taxon>
    </lineage>
</organism>
<dbReference type="Proteomes" id="UP001549291">
    <property type="component" value="Unassembled WGS sequence"/>
</dbReference>
<evidence type="ECO:0000313" key="2">
    <source>
        <dbReference type="Proteomes" id="UP001549291"/>
    </source>
</evidence>
<gene>
    <name evidence="1" type="ORF">ABIF63_000365</name>
</gene>
<comment type="caution">
    <text evidence="1">The sequence shown here is derived from an EMBL/GenBank/DDBJ whole genome shotgun (WGS) entry which is preliminary data.</text>
</comment>
<dbReference type="EMBL" id="JBEPTQ010000001">
    <property type="protein sequence ID" value="MET4716262.1"/>
    <property type="molecule type" value="Genomic_DNA"/>
</dbReference>
<evidence type="ECO:0008006" key="3">
    <source>
        <dbReference type="Google" id="ProtNLM"/>
    </source>
</evidence>
<reference evidence="1 2" key="1">
    <citation type="submission" date="2024-06" db="EMBL/GenBank/DDBJ databases">
        <title>Genomic Encyclopedia of Type Strains, Phase V (KMG-V): Genome sequencing to study the core and pangenomes of soil and plant-associated prokaryotes.</title>
        <authorList>
            <person name="Whitman W."/>
        </authorList>
    </citation>
    <scope>NUCLEOTIDE SEQUENCE [LARGE SCALE GENOMIC DNA]</scope>
    <source>
        <strain evidence="1 2">USDA 160</strain>
    </source>
</reference>
<evidence type="ECO:0000313" key="1">
    <source>
        <dbReference type="EMBL" id="MET4716262.1"/>
    </source>
</evidence>
<name>A0ABV2RIZ1_BRAJP</name>
<accession>A0ABV2RIZ1</accession>
<sequence>MPWIAAYDLSEQQRTLVRLIVNDGKKLEEAADLAGYHPKYRFIRQCDCQRPRLRSRNRYSLTLQS</sequence>
<proteinExistence type="predicted"/>
<protein>
    <recommendedName>
        <fullName evidence="3">Transposase IS30-like HTH domain-containing protein</fullName>
    </recommendedName>
</protein>
<keyword evidence="2" id="KW-1185">Reference proteome</keyword>